<dbReference type="EMBL" id="JAWRCO010000001">
    <property type="protein sequence ID" value="MDW6002347.1"/>
    <property type="molecule type" value="Genomic_DNA"/>
</dbReference>
<name>A0A1Y6IYK8_9VIBR</name>
<protein>
    <submittedName>
        <fullName evidence="9">Bacterial type II secretion system protein F domain protein</fullName>
    </submittedName>
    <submittedName>
        <fullName evidence="8">Type II secretion system F family protein</fullName>
    </submittedName>
</protein>
<dbReference type="OrthoDB" id="5611741at2"/>
<feature type="transmembrane region" description="Helical" evidence="6">
    <location>
        <begin position="6"/>
        <end position="25"/>
    </location>
</feature>
<dbReference type="GO" id="GO:0005886">
    <property type="term" value="C:plasma membrane"/>
    <property type="evidence" value="ECO:0007669"/>
    <property type="project" value="UniProtKB-SubCell"/>
</dbReference>
<evidence type="ECO:0000313" key="8">
    <source>
        <dbReference type="EMBL" id="MDW6002347.1"/>
    </source>
</evidence>
<keyword evidence="2" id="KW-1003">Cell membrane</keyword>
<feature type="transmembrane region" description="Helical" evidence="6">
    <location>
        <begin position="89"/>
        <end position="112"/>
    </location>
</feature>
<dbReference type="EMBL" id="FXXI01000012">
    <property type="protein sequence ID" value="SMS02754.1"/>
    <property type="molecule type" value="Genomic_DNA"/>
</dbReference>
<gene>
    <name evidence="8" type="ORF">SBX37_05645</name>
    <name evidence="9" type="ORF">VIM7927_04094</name>
</gene>
<evidence type="ECO:0000313" key="11">
    <source>
        <dbReference type="Proteomes" id="UP001283366"/>
    </source>
</evidence>
<reference evidence="9 10" key="1">
    <citation type="submission" date="2017-05" db="EMBL/GenBank/DDBJ databases">
        <authorList>
            <person name="Song R."/>
            <person name="Chenine A.L."/>
            <person name="Ruprecht R.M."/>
        </authorList>
    </citation>
    <scope>NUCLEOTIDE SEQUENCE [LARGE SCALE GENOMIC DNA]</scope>
    <source>
        <strain evidence="9 10">CECT 7927</strain>
    </source>
</reference>
<sequence>MQIDITLFLVLLFFAVVFISQALLLPAAGSKAKSKQLANRLKETQSNLDEESRSLLHEHYMRSLTPLDRRLVQVKAFESMKRTLELSGLDWTLTQTLGMTSGICLSVGFIIFLVNQPWYVVIAGMIFVWVILHVILQKRISDRLSKFEEQLPDALDIVRRMLQAGQPVTQAFNEVGNEMPAPIGVEFKNTFNLLNYGYDMRLAIIQMAERTPTVSMLAFSSAVLLQKETGGNLSENLEKVSKVLRARFKLARKIKTISAESRLSAWILVLSPFVLFMGMSVLHPDYVRPLYEDPRGIKLISFGIVSLFIGSLWIRKIINFEV</sequence>
<feature type="domain" description="Type II secretion system protein GspF" evidence="7">
    <location>
        <begin position="155"/>
        <end position="277"/>
    </location>
</feature>
<comment type="subcellular location">
    <subcellularLocation>
        <location evidence="1">Cell membrane</location>
        <topology evidence="1">Multi-pass membrane protein</topology>
    </subcellularLocation>
</comment>
<evidence type="ECO:0000256" key="2">
    <source>
        <dbReference type="ARBA" id="ARBA00022475"/>
    </source>
</evidence>
<dbReference type="RefSeq" id="WP_087482759.1">
    <property type="nucleotide sequence ID" value="NZ_AP024883.1"/>
</dbReference>
<dbReference type="Proteomes" id="UP001283366">
    <property type="component" value="Unassembled WGS sequence"/>
</dbReference>
<evidence type="ECO:0000256" key="4">
    <source>
        <dbReference type="ARBA" id="ARBA00022989"/>
    </source>
</evidence>
<evidence type="ECO:0000256" key="6">
    <source>
        <dbReference type="SAM" id="Phobius"/>
    </source>
</evidence>
<dbReference type="Gene3D" id="1.20.81.30">
    <property type="entry name" value="Type II secretion system (T2SS), domain F"/>
    <property type="match status" value="1"/>
</dbReference>
<dbReference type="PANTHER" id="PTHR35007:SF1">
    <property type="entry name" value="PILUS ASSEMBLY PROTEIN"/>
    <property type="match status" value="1"/>
</dbReference>
<dbReference type="AlphaFoldDB" id="A0A1Y6IYK8"/>
<evidence type="ECO:0000259" key="7">
    <source>
        <dbReference type="Pfam" id="PF00482"/>
    </source>
</evidence>
<accession>A0A1Y6IYK8</accession>
<reference evidence="8 11" key="2">
    <citation type="submission" date="2023-11" db="EMBL/GenBank/DDBJ databases">
        <title>Plant-associative lifestyle of Vibrio porteresiae and its evolutionary dynamics.</title>
        <authorList>
            <person name="Rameshkumar N."/>
            <person name="Kirti K."/>
        </authorList>
    </citation>
    <scope>NUCLEOTIDE SEQUENCE [LARGE SCALE GENOMIC DNA]</scope>
    <source>
        <strain evidence="8 11">MSSRF38</strain>
    </source>
</reference>
<keyword evidence="4 6" id="KW-1133">Transmembrane helix</keyword>
<feature type="transmembrane region" description="Helical" evidence="6">
    <location>
        <begin position="118"/>
        <end position="136"/>
    </location>
</feature>
<evidence type="ECO:0000256" key="3">
    <source>
        <dbReference type="ARBA" id="ARBA00022692"/>
    </source>
</evidence>
<organism evidence="9 10">
    <name type="scientific">Vibrio mangrovi</name>
    <dbReference type="NCBI Taxonomy" id="474394"/>
    <lineage>
        <taxon>Bacteria</taxon>
        <taxon>Pseudomonadati</taxon>
        <taxon>Pseudomonadota</taxon>
        <taxon>Gammaproteobacteria</taxon>
        <taxon>Vibrionales</taxon>
        <taxon>Vibrionaceae</taxon>
        <taxon>Vibrio</taxon>
    </lineage>
</organism>
<feature type="transmembrane region" description="Helical" evidence="6">
    <location>
        <begin position="295"/>
        <end position="314"/>
    </location>
</feature>
<keyword evidence="5 6" id="KW-0472">Membrane</keyword>
<evidence type="ECO:0000313" key="10">
    <source>
        <dbReference type="Proteomes" id="UP000196125"/>
    </source>
</evidence>
<evidence type="ECO:0000256" key="1">
    <source>
        <dbReference type="ARBA" id="ARBA00004651"/>
    </source>
</evidence>
<feature type="transmembrane region" description="Helical" evidence="6">
    <location>
        <begin position="263"/>
        <end position="283"/>
    </location>
</feature>
<keyword evidence="11" id="KW-1185">Reference proteome</keyword>
<dbReference type="Pfam" id="PF00482">
    <property type="entry name" value="T2SSF"/>
    <property type="match status" value="1"/>
</dbReference>
<dbReference type="Proteomes" id="UP000196125">
    <property type="component" value="Unassembled WGS sequence"/>
</dbReference>
<dbReference type="InterPro" id="IPR042094">
    <property type="entry name" value="T2SS_GspF_sf"/>
</dbReference>
<proteinExistence type="predicted"/>
<evidence type="ECO:0000256" key="5">
    <source>
        <dbReference type="ARBA" id="ARBA00023136"/>
    </source>
</evidence>
<dbReference type="InterPro" id="IPR018076">
    <property type="entry name" value="T2SS_GspF_dom"/>
</dbReference>
<dbReference type="PANTHER" id="PTHR35007">
    <property type="entry name" value="INTEGRAL MEMBRANE PROTEIN-RELATED"/>
    <property type="match status" value="1"/>
</dbReference>
<keyword evidence="3 6" id="KW-0812">Transmembrane</keyword>
<evidence type="ECO:0000313" key="9">
    <source>
        <dbReference type="EMBL" id="SMS02754.1"/>
    </source>
</evidence>